<evidence type="ECO:0000313" key="1">
    <source>
        <dbReference type="EMBL" id="NFA43370.1"/>
    </source>
</evidence>
<dbReference type="EMBL" id="SGKU01000037">
    <property type="protein sequence ID" value="NFA43370.1"/>
    <property type="molecule type" value="Genomic_DNA"/>
</dbReference>
<comment type="caution">
    <text evidence="1">The sequence shown here is derived from an EMBL/GenBank/DDBJ whole genome shotgun (WGS) entry which is preliminary data.</text>
</comment>
<evidence type="ECO:0000313" key="2">
    <source>
        <dbReference type="Proteomes" id="UP000472355"/>
    </source>
</evidence>
<accession>A0A6M0SPZ1</accession>
<dbReference type="Proteomes" id="UP000472355">
    <property type="component" value="Unassembled WGS sequence"/>
</dbReference>
<dbReference type="InterPro" id="IPR038666">
    <property type="entry name" value="SSP1_head-tail_sf"/>
</dbReference>
<gene>
    <name evidence="1" type="ORF">EXM65_12510</name>
</gene>
<protein>
    <submittedName>
        <fullName evidence="1">Head-tail adaptor protein</fullName>
    </submittedName>
</protein>
<dbReference type="InterPro" id="IPR008767">
    <property type="entry name" value="Phage_SPP1_head-tail_adaptor"/>
</dbReference>
<reference evidence="1 2" key="1">
    <citation type="submission" date="2019-02" db="EMBL/GenBank/DDBJ databases">
        <title>Genome sequencing of Clostridium botulinum clinical isolates.</title>
        <authorList>
            <person name="Brunt J."/>
            <person name="Van Vliet A.H.M."/>
            <person name="Stringer S.C."/>
            <person name="Grant K.A."/>
            <person name="Carter A.C."/>
            <person name="Peck M.W."/>
        </authorList>
    </citation>
    <scope>NUCLEOTIDE SEQUENCE [LARGE SCALE GENOMIC DNA]</scope>
    <source>
        <strain evidence="1 2">H113700579</strain>
    </source>
</reference>
<organism evidence="1 2">
    <name type="scientific">Clostridium botulinum</name>
    <dbReference type="NCBI Taxonomy" id="1491"/>
    <lineage>
        <taxon>Bacteria</taxon>
        <taxon>Bacillati</taxon>
        <taxon>Bacillota</taxon>
        <taxon>Clostridia</taxon>
        <taxon>Eubacteriales</taxon>
        <taxon>Clostridiaceae</taxon>
        <taxon>Clostridium</taxon>
    </lineage>
</organism>
<dbReference type="Gene3D" id="2.40.10.270">
    <property type="entry name" value="Bacteriophage SPP1 head-tail adaptor protein"/>
    <property type="match status" value="1"/>
</dbReference>
<dbReference type="Pfam" id="PF05521">
    <property type="entry name" value="Phage_HCP"/>
    <property type="match status" value="1"/>
</dbReference>
<sequence>MKNLSSRLKNKLIIYDKVAAKNELLEDVFIYKPIKTVWGEIINWGGSSRNTTGDVVESSTSHRIIIRNTAIKNVTEDMYFVHKGIRYDVEYYNPCFKDGSFLEFLVKRVNGTLAYE</sequence>
<dbReference type="AlphaFoldDB" id="A0A6M0SPZ1"/>
<name>A0A6M0SPZ1_CLOBO</name>
<proteinExistence type="predicted"/>